<dbReference type="Proteomes" id="UP000178690">
    <property type="component" value="Unassembled WGS sequence"/>
</dbReference>
<comment type="caution">
    <text evidence="2">The sequence shown here is derived from an EMBL/GenBank/DDBJ whole genome shotgun (WGS) entry which is preliminary data.</text>
</comment>
<evidence type="ECO:0008006" key="4">
    <source>
        <dbReference type="Google" id="ProtNLM"/>
    </source>
</evidence>
<keyword evidence="1" id="KW-0472">Membrane</keyword>
<dbReference type="PROSITE" id="PS51257">
    <property type="entry name" value="PROKAR_LIPOPROTEIN"/>
    <property type="match status" value="1"/>
</dbReference>
<dbReference type="EMBL" id="MHST01000003">
    <property type="protein sequence ID" value="OHA49854.1"/>
    <property type="molecule type" value="Genomic_DNA"/>
</dbReference>
<sequence length="226" mass="24837">MEALIEKVKARPFLFGGIAAALIAVIVLVTSCYSYTNGVRSTGIEKEQQLTAQYLDNQNYLSAYISGFHEQVSVAQAQSAVLDEILLDAVKGRYDEGGFDVDSALFTAVVEAYPEASAQTLLQNWGKIQDYIASQREGYRNQQSKLLDILRSYDSWRKTGFVKNFIAGSVLGFPSDNLEARVGDTVLRGPVARDKMYQIVLTRDAVAAYETGEMDPLEVPSSGTEP</sequence>
<organism evidence="2 3">
    <name type="scientific">Terrybacteria sp. (strain RIFCSPHIGHO2_01_FULL_58_15)</name>
    <dbReference type="NCBI Taxonomy" id="1802363"/>
    <lineage>
        <taxon>Bacteria</taxon>
        <taxon>Candidatus Terryibacteriota</taxon>
    </lineage>
</organism>
<evidence type="ECO:0000256" key="1">
    <source>
        <dbReference type="SAM" id="Phobius"/>
    </source>
</evidence>
<accession>A0A1G2PND4</accession>
<name>A0A1G2PND4_TERXR</name>
<dbReference type="AlphaFoldDB" id="A0A1G2PND4"/>
<gene>
    <name evidence="2" type="ORF">A2682_01440</name>
</gene>
<reference evidence="2 3" key="1">
    <citation type="journal article" date="2016" name="Nat. Commun.">
        <title>Thousands of microbial genomes shed light on interconnected biogeochemical processes in an aquifer system.</title>
        <authorList>
            <person name="Anantharaman K."/>
            <person name="Brown C.T."/>
            <person name="Hug L.A."/>
            <person name="Sharon I."/>
            <person name="Castelle C.J."/>
            <person name="Probst A.J."/>
            <person name="Thomas B.C."/>
            <person name="Singh A."/>
            <person name="Wilkins M.J."/>
            <person name="Karaoz U."/>
            <person name="Brodie E.L."/>
            <person name="Williams K.H."/>
            <person name="Hubbard S.S."/>
            <person name="Banfield J.F."/>
        </authorList>
    </citation>
    <scope>NUCLEOTIDE SEQUENCE [LARGE SCALE GENOMIC DNA]</scope>
    <source>
        <strain evidence="3">RIFCSPHIGHO2_01_FULL_58_15</strain>
    </source>
</reference>
<keyword evidence="1" id="KW-0812">Transmembrane</keyword>
<feature type="transmembrane region" description="Helical" evidence="1">
    <location>
        <begin position="12"/>
        <end position="36"/>
    </location>
</feature>
<evidence type="ECO:0000313" key="2">
    <source>
        <dbReference type="EMBL" id="OHA49854.1"/>
    </source>
</evidence>
<evidence type="ECO:0000313" key="3">
    <source>
        <dbReference type="Proteomes" id="UP000178690"/>
    </source>
</evidence>
<protein>
    <recommendedName>
        <fullName evidence="4">LemA family protein</fullName>
    </recommendedName>
</protein>
<proteinExistence type="predicted"/>
<keyword evidence="1" id="KW-1133">Transmembrane helix</keyword>